<dbReference type="EC" id="3.1.-.-" evidence="5"/>
<dbReference type="Gene3D" id="3.40.50.1010">
    <property type="entry name" value="5'-nuclease"/>
    <property type="match status" value="1"/>
</dbReference>
<dbReference type="AlphaFoldDB" id="A0A4D6HBE9"/>
<evidence type="ECO:0000313" key="7">
    <source>
        <dbReference type="EMBL" id="QCC51140.1"/>
    </source>
</evidence>
<protein>
    <recommendedName>
        <fullName evidence="5">Ribonuclease VapC</fullName>
        <shortName evidence="5">RNase VapC</shortName>
        <ecNumber evidence="5">3.1.-.-</ecNumber>
    </recommendedName>
    <alternativeName>
        <fullName evidence="5">Putative toxin VapC</fullName>
    </alternativeName>
</protein>
<dbReference type="Proteomes" id="UP000296706">
    <property type="component" value="Chromosome"/>
</dbReference>
<evidence type="ECO:0000256" key="4">
    <source>
        <dbReference type="ARBA" id="ARBA00022801"/>
    </source>
</evidence>
<keyword evidence="1 5" id="KW-1277">Toxin-antitoxin system</keyword>
<reference evidence="7 8" key="1">
    <citation type="journal article" date="2019" name="Nat. Commun.">
        <title>A new type of DNA phosphorothioation-based antiviral system in archaea.</title>
        <authorList>
            <person name="Xiong L."/>
            <person name="Liu S."/>
            <person name="Chen S."/>
            <person name="Xiao Y."/>
            <person name="Zhu B."/>
            <person name="Gao Y."/>
            <person name="Zhang Y."/>
            <person name="Chen B."/>
            <person name="Luo J."/>
            <person name="Deng Z."/>
            <person name="Chen X."/>
            <person name="Wang L."/>
            <person name="Chen S."/>
        </authorList>
    </citation>
    <scope>NUCLEOTIDE SEQUENCE [LARGE SCALE GENOMIC DNA]</scope>
    <source>
        <strain evidence="7 8">CBA1105</strain>
    </source>
</reference>
<dbReference type="OrthoDB" id="41298at2157"/>
<evidence type="ECO:0000313" key="8">
    <source>
        <dbReference type="Proteomes" id="UP000296706"/>
    </source>
</evidence>
<feature type="binding site" evidence="5">
    <location>
        <position position="7"/>
    </location>
    <ligand>
        <name>Mg(2+)</name>
        <dbReference type="ChEBI" id="CHEBI:18420"/>
    </ligand>
</feature>
<dbReference type="PANTHER" id="PTHR42188">
    <property type="entry name" value="23S RRNA-SPECIFIC ENDONUCLEASE VAPC20"/>
    <property type="match status" value="1"/>
</dbReference>
<dbReference type="GO" id="GO:0090729">
    <property type="term" value="F:toxin activity"/>
    <property type="evidence" value="ECO:0007669"/>
    <property type="project" value="UniProtKB-KW"/>
</dbReference>
<evidence type="ECO:0000256" key="1">
    <source>
        <dbReference type="ARBA" id="ARBA00022649"/>
    </source>
</evidence>
<keyword evidence="2 5" id="KW-0540">Nuclease</keyword>
<dbReference type="EMBL" id="CP031310">
    <property type="protein sequence ID" value="QCC51140.1"/>
    <property type="molecule type" value="Genomic_DNA"/>
</dbReference>
<accession>A0A4D6HBE9</accession>
<name>A0A4D6HBE9_9EURY</name>
<dbReference type="Pfam" id="PF01850">
    <property type="entry name" value="PIN"/>
    <property type="match status" value="1"/>
</dbReference>
<dbReference type="InterPro" id="IPR029060">
    <property type="entry name" value="PIN-like_dom_sf"/>
</dbReference>
<keyword evidence="4 5" id="KW-0378">Hydrolase</keyword>
<dbReference type="InterPro" id="IPR002716">
    <property type="entry name" value="PIN_dom"/>
</dbReference>
<dbReference type="SUPFAM" id="SSF88723">
    <property type="entry name" value="PIN domain-like"/>
    <property type="match status" value="1"/>
</dbReference>
<feature type="binding site" evidence="5">
    <location>
        <position position="103"/>
    </location>
    <ligand>
        <name>Mg(2+)</name>
        <dbReference type="ChEBI" id="CHEBI:18420"/>
    </ligand>
</feature>
<evidence type="ECO:0000259" key="6">
    <source>
        <dbReference type="Pfam" id="PF01850"/>
    </source>
</evidence>
<dbReference type="GO" id="GO:0004521">
    <property type="term" value="F:RNA endonuclease activity"/>
    <property type="evidence" value="ECO:0007669"/>
    <property type="project" value="InterPro"/>
</dbReference>
<keyword evidence="8" id="KW-1185">Reference proteome</keyword>
<evidence type="ECO:0000256" key="2">
    <source>
        <dbReference type="ARBA" id="ARBA00022722"/>
    </source>
</evidence>
<organism evidence="7 8">
    <name type="scientific">Halapricum salinum</name>
    <dbReference type="NCBI Taxonomy" id="1457250"/>
    <lineage>
        <taxon>Archaea</taxon>
        <taxon>Methanobacteriati</taxon>
        <taxon>Methanobacteriota</taxon>
        <taxon>Stenosarchaea group</taxon>
        <taxon>Halobacteria</taxon>
        <taxon>Halobacteriales</taxon>
        <taxon>Haloarculaceae</taxon>
        <taxon>Halapricum</taxon>
    </lineage>
</organism>
<dbReference type="RefSeq" id="WP_049995246.1">
    <property type="nucleotide sequence ID" value="NZ_CP031310.1"/>
</dbReference>
<dbReference type="STRING" id="1457250.GCA_000755225_01356"/>
<keyword evidence="5" id="KW-0460">Magnesium</keyword>
<evidence type="ECO:0000256" key="5">
    <source>
        <dbReference type="HAMAP-Rule" id="MF_00265"/>
    </source>
</evidence>
<proteinExistence type="inferred from homology"/>
<comment type="function">
    <text evidence="5">Toxic component of a toxin-antitoxin (TA) system. An RNase.</text>
</comment>
<dbReference type="KEGG" id="hsn:DV733_07750"/>
<gene>
    <name evidence="5" type="primary">vapC</name>
    <name evidence="7" type="ORF">DV733_07750</name>
</gene>
<keyword evidence="5" id="KW-0800">Toxin</keyword>
<comment type="similarity">
    <text evidence="5">Belongs to the PINc/VapC protein family.</text>
</comment>
<sequence>MTRVVVDTTVLYAAANRRASRHETAFSIVRAADRGDLPELLVPDPILVETLNGLTRDVGHETATDFLSRLQQSSQFDLQREPTTVWQTGLDLFRRVDRLSLADAIVVASVRHTGAAFVYSFDDDFDGFDGFDRLTTADDPFS</sequence>
<dbReference type="PANTHER" id="PTHR42188:SF1">
    <property type="entry name" value="23S RRNA-SPECIFIC ENDONUCLEASE VAPC20"/>
    <property type="match status" value="1"/>
</dbReference>
<dbReference type="InterPro" id="IPR022907">
    <property type="entry name" value="VapC_family"/>
</dbReference>
<evidence type="ECO:0000256" key="3">
    <source>
        <dbReference type="ARBA" id="ARBA00022723"/>
    </source>
</evidence>
<dbReference type="GeneID" id="39847749"/>
<dbReference type="HAMAP" id="MF_00265">
    <property type="entry name" value="VapC_Nob1"/>
    <property type="match status" value="1"/>
</dbReference>
<comment type="cofactor">
    <cofactor evidence="5">
        <name>Mg(2+)</name>
        <dbReference type="ChEBI" id="CHEBI:18420"/>
    </cofactor>
</comment>
<dbReference type="InterPro" id="IPR039018">
    <property type="entry name" value="VapC20-like"/>
</dbReference>
<keyword evidence="3 5" id="KW-0479">Metal-binding</keyword>
<dbReference type="GO" id="GO:0000287">
    <property type="term" value="F:magnesium ion binding"/>
    <property type="evidence" value="ECO:0007669"/>
    <property type="project" value="UniProtKB-UniRule"/>
</dbReference>
<feature type="domain" description="PIN" evidence="6">
    <location>
        <begin position="4"/>
        <end position="127"/>
    </location>
</feature>
<dbReference type="GO" id="GO:0016075">
    <property type="term" value="P:rRNA catabolic process"/>
    <property type="evidence" value="ECO:0007669"/>
    <property type="project" value="TreeGrafter"/>
</dbReference>
<dbReference type="GO" id="GO:0016787">
    <property type="term" value="F:hydrolase activity"/>
    <property type="evidence" value="ECO:0007669"/>
    <property type="project" value="UniProtKB-KW"/>
</dbReference>